<gene>
    <name evidence="1" type="ORF">CNQ84_01420</name>
</gene>
<dbReference type="AlphaFoldDB" id="A0A2A3MMN3"/>
<dbReference type="RefSeq" id="WP_096003131.1">
    <property type="nucleotide sequence ID" value="NZ_NTMR01000002.1"/>
</dbReference>
<sequence>MLQPVIQEQTSGCGIASSAVLLGLSYAQMKATANAMGIFAEDPALWSDTQYVRRLLATGDLVVSATEEPFVSWEALPDMALLAIKHHWEGDRPFWHWVVFERVEGAMRVLDSASYLPANVRTDFAAMQPKWFIQVGASTPSA</sequence>
<name>A0A2A3MMN3_9PSED</name>
<evidence type="ECO:0000313" key="1">
    <source>
        <dbReference type="EMBL" id="PBK06061.1"/>
    </source>
</evidence>
<keyword evidence="2" id="KW-1185">Reference proteome</keyword>
<evidence type="ECO:0008006" key="3">
    <source>
        <dbReference type="Google" id="ProtNLM"/>
    </source>
</evidence>
<dbReference type="Proteomes" id="UP000242313">
    <property type="component" value="Unassembled WGS sequence"/>
</dbReference>
<evidence type="ECO:0000313" key="2">
    <source>
        <dbReference type="Proteomes" id="UP000242313"/>
    </source>
</evidence>
<reference evidence="1 2" key="1">
    <citation type="submission" date="2017-09" db="EMBL/GenBank/DDBJ databases">
        <title>Pseudomonas abyssi sp. nov. isolated from Abyssopelagic Water.</title>
        <authorList>
            <person name="Wei Y."/>
        </authorList>
    </citation>
    <scope>NUCLEOTIDE SEQUENCE [LARGE SCALE GENOMIC DNA]</scope>
    <source>
        <strain evidence="1 2">MT5</strain>
    </source>
</reference>
<proteinExistence type="predicted"/>
<dbReference type="EMBL" id="NTMR01000002">
    <property type="protein sequence ID" value="PBK06061.1"/>
    <property type="molecule type" value="Genomic_DNA"/>
</dbReference>
<comment type="caution">
    <text evidence="1">The sequence shown here is derived from an EMBL/GenBank/DDBJ whole genome shotgun (WGS) entry which is preliminary data.</text>
</comment>
<organism evidence="1 2">
    <name type="scientific">Pseudomonas abyssi</name>
    <dbReference type="NCBI Taxonomy" id="170540"/>
    <lineage>
        <taxon>Bacteria</taxon>
        <taxon>Pseudomonadati</taxon>
        <taxon>Pseudomonadota</taxon>
        <taxon>Gammaproteobacteria</taxon>
        <taxon>Pseudomonadales</taxon>
        <taxon>Pseudomonadaceae</taxon>
        <taxon>Pseudomonas</taxon>
    </lineage>
</organism>
<accession>A0A2A3MMN3</accession>
<protein>
    <recommendedName>
        <fullName evidence="3">Peptidase C39 domain-containing protein</fullName>
    </recommendedName>
</protein>